<dbReference type="CDD" id="cd00060">
    <property type="entry name" value="FHA"/>
    <property type="match status" value="1"/>
</dbReference>
<keyword evidence="5 8" id="KW-1133">Transmembrane helix</keyword>
<evidence type="ECO:0000259" key="9">
    <source>
        <dbReference type="PROSITE" id="PS50006"/>
    </source>
</evidence>
<feature type="transmembrane region" description="Helical" evidence="8">
    <location>
        <begin position="47"/>
        <end position="72"/>
    </location>
</feature>
<dbReference type="RefSeq" id="WP_184215643.1">
    <property type="nucleotide sequence ID" value="NZ_JACHMD010000001.1"/>
</dbReference>
<feature type="region of interest" description="Disordered" evidence="7">
    <location>
        <begin position="351"/>
        <end position="372"/>
    </location>
</feature>
<feature type="compositionally biased region" description="Low complexity" evidence="7">
    <location>
        <begin position="322"/>
        <end position="333"/>
    </location>
</feature>
<dbReference type="InterPro" id="IPR000253">
    <property type="entry name" value="FHA_dom"/>
</dbReference>
<dbReference type="Pfam" id="PF00498">
    <property type="entry name" value="FHA"/>
    <property type="match status" value="1"/>
</dbReference>
<comment type="caution">
    <text evidence="10">The sequence shown here is derived from an EMBL/GenBank/DDBJ whole genome shotgun (WGS) entry which is preliminary data.</text>
</comment>
<organism evidence="10 11">
    <name type="scientific">Microbacterium marinum</name>
    <dbReference type="NCBI Taxonomy" id="421115"/>
    <lineage>
        <taxon>Bacteria</taxon>
        <taxon>Bacillati</taxon>
        <taxon>Actinomycetota</taxon>
        <taxon>Actinomycetes</taxon>
        <taxon>Micrococcales</taxon>
        <taxon>Microbacteriaceae</taxon>
        <taxon>Microbacterium</taxon>
    </lineage>
</organism>
<dbReference type="PANTHER" id="PTHR36115">
    <property type="entry name" value="PROLINE-RICH ANTIGEN HOMOLOG-RELATED"/>
    <property type="match status" value="1"/>
</dbReference>
<evidence type="ECO:0000256" key="3">
    <source>
        <dbReference type="ARBA" id="ARBA00022553"/>
    </source>
</evidence>
<keyword evidence="2" id="KW-1003">Cell membrane</keyword>
<dbReference type="PROSITE" id="PS50006">
    <property type="entry name" value="FHA_DOMAIN"/>
    <property type="match status" value="1"/>
</dbReference>
<protein>
    <recommendedName>
        <fullName evidence="9">FHA domain-containing protein</fullName>
    </recommendedName>
</protein>
<dbReference type="Proteomes" id="UP000573729">
    <property type="component" value="Unassembled WGS sequence"/>
</dbReference>
<reference evidence="10 11" key="1">
    <citation type="submission" date="2020-08" db="EMBL/GenBank/DDBJ databases">
        <title>Sequencing the genomes of 1000 actinobacteria strains.</title>
        <authorList>
            <person name="Klenk H.-P."/>
        </authorList>
    </citation>
    <scope>NUCLEOTIDE SEQUENCE [LARGE SCALE GENOMIC DNA]</scope>
    <source>
        <strain evidence="10 11">DSM 24947</strain>
    </source>
</reference>
<keyword evidence="6 8" id="KW-0472">Membrane</keyword>
<evidence type="ECO:0000256" key="5">
    <source>
        <dbReference type="ARBA" id="ARBA00022989"/>
    </source>
</evidence>
<sequence>MIWEIEDGPRAVEGLDERGRPRPEYAAALGLVSAPIGRRVLATFAEVLFVTILQLPLLIGALPALISLAGSATPIDDLFGRGDAVWIIVFAGVPYALTTVFIIVQLVLLGRRGVTLGKALTGLRAVNVATLERPKFWRGAVVRYLVLSASFLLPLIGPLLVIALSPLFDPQRRRRGWPDLAAAMWIVDIKKGLNPYDAKRMRIARKTVATDLKDEKASLPSLATPVSAPTFDVYIPVARNRGGVVGAPRERTGAASAGDVEYAGPPAPIQASPFAGPADPYAQPAPLPSRGPQAPVVPVEPARPAPEPAASVLPASPPPAAAPSAASASAPVPAGHPVSETFSVASETLLPQGETWSPPSLMEGEREASLRSAPAPVAASLVIDTGETVTLGTEGAVIGRSPRTTGEDAAAAPIAVPDTTMSVSKTHVALRWRDGSLVAVDLGSTNGSAVLRGGAESELTPGVAMPLRSGDTLRFGDRHATISIA</sequence>
<dbReference type="Gene3D" id="2.60.200.20">
    <property type="match status" value="1"/>
</dbReference>
<feature type="transmembrane region" description="Helical" evidence="8">
    <location>
        <begin position="141"/>
        <end position="164"/>
    </location>
</feature>
<dbReference type="Pfam" id="PF06271">
    <property type="entry name" value="RDD"/>
    <property type="match status" value="1"/>
</dbReference>
<keyword evidence="3" id="KW-0597">Phosphoprotein</keyword>
<gene>
    <name evidence="10" type="ORF">BKA24_000939</name>
</gene>
<dbReference type="InterPro" id="IPR010432">
    <property type="entry name" value="RDD"/>
</dbReference>
<dbReference type="SUPFAM" id="SSF49879">
    <property type="entry name" value="SMAD/FHA domain"/>
    <property type="match status" value="1"/>
</dbReference>
<dbReference type="AlphaFoldDB" id="A0A7W7FID4"/>
<dbReference type="InterPro" id="IPR051791">
    <property type="entry name" value="Pra-immunoreactive"/>
</dbReference>
<evidence type="ECO:0000256" key="7">
    <source>
        <dbReference type="SAM" id="MobiDB-lite"/>
    </source>
</evidence>
<feature type="region of interest" description="Disordered" evidence="7">
    <location>
        <begin position="257"/>
        <end position="334"/>
    </location>
</feature>
<keyword evidence="11" id="KW-1185">Reference proteome</keyword>
<evidence type="ECO:0000256" key="1">
    <source>
        <dbReference type="ARBA" id="ARBA00004651"/>
    </source>
</evidence>
<evidence type="ECO:0000256" key="6">
    <source>
        <dbReference type="ARBA" id="ARBA00023136"/>
    </source>
</evidence>
<name>A0A7W7FID4_9MICO</name>
<dbReference type="GO" id="GO:0005886">
    <property type="term" value="C:plasma membrane"/>
    <property type="evidence" value="ECO:0007669"/>
    <property type="project" value="UniProtKB-SubCell"/>
</dbReference>
<keyword evidence="4 8" id="KW-0812">Transmembrane</keyword>
<feature type="transmembrane region" description="Helical" evidence="8">
    <location>
        <begin position="84"/>
        <end position="109"/>
    </location>
</feature>
<evidence type="ECO:0000256" key="8">
    <source>
        <dbReference type="SAM" id="Phobius"/>
    </source>
</evidence>
<evidence type="ECO:0000256" key="4">
    <source>
        <dbReference type="ARBA" id="ARBA00022692"/>
    </source>
</evidence>
<dbReference type="InterPro" id="IPR008984">
    <property type="entry name" value="SMAD_FHA_dom_sf"/>
</dbReference>
<evidence type="ECO:0000313" key="10">
    <source>
        <dbReference type="EMBL" id="MBB4666230.1"/>
    </source>
</evidence>
<dbReference type="EMBL" id="JACHMD010000001">
    <property type="protein sequence ID" value="MBB4666230.1"/>
    <property type="molecule type" value="Genomic_DNA"/>
</dbReference>
<proteinExistence type="predicted"/>
<accession>A0A7W7FID4</accession>
<feature type="domain" description="FHA" evidence="9">
    <location>
        <begin position="396"/>
        <end position="450"/>
    </location>
</feature>
<comment type="subcellular location">
    <subcellularLocation>
        <location evidence="1">Cell membrane</location>
        <topology evidence="1">Multi-pass membrane protein</topology>
    </subcellularLocation>
</comment>
<evidence type="ECO:0000256" key="2">
    <source>
        <dbReference type="ARBA" id="ARBA00022475"/>
    </source>
</evidence>
<evidence type="ECO:0000313" key="11">
    <source>
        <dbReference type="Proteomes" id="UP000573729"/>
    </source>
</evidence>